<reference evidence="1 2" key="1">
    <citation type="journal article" date="2013" name="Genome Announc.">
        <title>Draft Genome Sequence of the Psychrophilic and Alkaliphilic Rhodonellum psychrophilum Strain GCM71T.</title>
        <authorList>
            <person name="Hauptmann A.L."/>
            <person name="Glaring M.A."/>
            <person name="Hallin P.F."/>
            <person name="Prieme A."/>
            <person name="Stougaard P."/>
        </authorList>
    </citation>
    <scope>NUCLEOTIDE SEQUENCE [LARGE SCALE GENOMIC DNA]</scope>
    <source>
        <strain evidence="1 2">GCM71</strain>
    </source>
</reference>
<accession>U5BW16</accession>
<sequence>MNQFRSTKWDHTIGYQILLIRDFLRDRDEETHHFDFSHFNFCPPMLSLFVSKLVKDNGFIFSPNPLKSSYHETICLLEGLDPDTTKDWKIHLEGYQHKTFLPLIRFGTKKDSESAQIRNNLISQVGQMIKSITGINANFFSGVSYLLSELSDNIVDHSLHSHGWISFQYYPSDRFIDICLGDSGYGVLASYQRYSGPKDYSYIHSDKIAIGEMIKGESTKKEDERGFGFHTSREMLIDGMGGNFSFISGEALLLNYKLLNFGTKFPGTLAHLRIPLRSLKSGFSIYDYVE</sequence>
<dbReference type="Proteomes" id="UP000016843">
    <property type="component" value="Unassembled WGS sequence"/>
</dbReference>
<evidence type="ECO:0000313" key="2">
    <source>
        <dbReference type="Proteomes" id="UP000016843"/>
    </source>
</evidence>
<organism evidence="1 2">
    <name type="scientific">Rhodonellum psychrophilum GCM71 = DSM 17998</name>
    <dbReference type="NCBI Taxonomy" id="1123057"/>
    <lineage>
        <taxon>Bacteria</taxon>
        <taxon>Pseudomonadati</taxon>
        <taxon>Bacteroidota</taxon>
        <taxon>Cytophagia</taxon>
        <taxon>Cytophagales</taxon>
        <taxon>Cytophagaceae</taxon>
        <taxon>Rhodonellum</taxon>
    </lineage>
</organism>
<dbReference type="OrthoDB" id="1093935at2"/>
<name>U5BW16_9BACT</name>
<gene>
    <name evidence="1" type="ORF">P872_14535</name>
</gene>
<protein>
    <submittedName>
        <fullName evidence="1">Uncharacterized protein</fullName>
    </submittedName>
</protein>
<keyword evidence="2" id="KW-1185">Reference proteome</keyword>
<dbReference type="eggNOG" id="ENOG50348S1">
    <property type="taxonomic scope" value="Bacteria"/>
</dbReference>
<dbReference type="EMBL" id="AWXR01000162">
    <property type="protein sequence ID" value="ERM80132.1"/>
    <property type="molecule type" value="Genomic_DNA"/>
</dbReference>
<dbReference type="AlphaFoldDB" id="U5BW16"/>
<proteinExistence type="predicted"/>
<evidence type="ECO:0000313" key="1">
    <source>
        <dbReference type="EMBL" id="ERM80132.1"/>
    </source>
</evidence>
<comment type="caution">
    <text evidence="1">The sequence shown here is derived from an EMBL/GenBank/DDBJ whole genome shotgun (WGS) entry which is preliminary data.</text>
</comment>